<name>A0A917WBW7_9ACTN</name>
<accession>A0A917WBW7</accession>
<comment type="caution">
    <text evidence="1">The sequence shown here is derived from an EMBL/GenBank/DDBJ whole genome shotgun (WGS) entry which is preliminary data.</text>
</comment>
<proteinExistence type="predicted"/>
<keyword evidence="2" id="KW-1185">Reference proteome</keyword>
<protein>
    <recommendedName>
        <fullName evidence="3">EVE domain-containing protein</fullName>
    </recommendedName>
</protein>
<reference evidence="1" key="1">
    <citation type="journal article" date="2014" name="Int. J. Syst. Evol. Microbiol.">
        <title>Complete genome sequence of Corynebacterium casei LMG S-19264T (=DSM 44701T), isolated from a smear-ripened cheese.</title>
        <authorList>
            <consortium name="US DOE Joint Genome Institute (JGI-PGF)"/>
            <person name="Walter F."/>
            <person name="Albersmeier A."/>
            <person name="Kalinowski J."/>
            <person name="Ruckert C."/>
        </authorList>
    </citation>
    <scope>NUCLEOTIDE SEQUENCE</scope>
    <source>
        <strain evidence="1">CGMCC 4.7308</strain>
    </source>
</reference>
<dbReference type="Proteomes" id="UP000655208">
    <property type="component" value="Unassembled WGS sequence"/>
</dbReference>
<reference evidence="1" key="2">
    <citation type="submission" date="2020-09" db="EMBL/GenBank/DDBJ databases">
        <authorList>
            <person name="Sun Q."/>
            <person name="Zhou Y."/>
        </authorList>
    </citation>
    <scope>NUCLEOTIDE SEQUENCE</scope>
    <source>
        <strain evidence="1">CGMCC 4.7308</strain>
    </source>
</reference>
<evidence type="ECO:0008006" key="3">
    <source>
        <dbReference type="Google" id="ProtNLM"/>
    </source>
</evidence>
<evidence type="ECO:0000313" key="1">
    <source>
        <dbReference type="EMBL" id="GGL88300.1"/>
    </source>
</evidence>
<dbReference type="SUPFAM" id="SSF88697">
    <property type="entry name" value="PUA domain-like"/>
    <property type="match status" value="1"/>
</dbReference>
<evidence type="ECO:0000313" key="2">
    <source>
        <dbReference type="Proteomes" id="UP000655208"/>
    </source>
</evidence>
<dbReference type="EMBL" id="BMNA01000001">
    <property type="protein sequence ID" value="GGL88300.1"/>
    <property type="molecule type" value="Genomic_DNA"/>
</dbReference>
<sequence length="152" mass="16020">MPRVDLRTLGAWVLTCNPAVTDLAALLSAGGPVTSWCVADNYRSALMAAAQPALLWVSGPGRPWARGFWGLGTVQGPAAATPGSRTLTARLALHLLPEPLPAAELAVLPGLEGVEVLRQPFMSNPSWLDRDQYRVVRSRLGVDPPPGAPPIG</sequence>
<gene>
    <name evidence="1" type="ORF">GCM10011594_04920</name>
</gene>
<organism evidence="1 2">
    <name type="scientific">Nakamurella endophytica</name>
    <dbReference type="NCBI Taxonomy" id="1748367"/>
    <lineage>
        <taxon>Bacteria</taxon>
        <taxon>Bacillati</taxon>
        <taxon>Actinomycetota</taxon>
        <taxon>Actinomycetes</taxon>
        <taxon>Nakamurellales</taxon>
        <taxon>Nakamurellaceae</taxon>
        <taxon>Nakamurella</taxon>
    </lineage>
</organism>
<dbReference type="AlphaFoldDB" id="A0A917WBW7"/>
<dbReference type="RefSeq" id="WP_188939874.1">
    <property type="nucleotide sequence ID" value="NZ_BMNA01000001.1"/>
</dbReference>
<dbReference type="InterPro" id="IPR015947">
    <property type="entry name" value="PUA-like_sf"/>
</dbReference>